<accession>A0AAV4JCX6</accession>
<comment type="caution">
    <text evidence="2">The sequence shown here is derived from an EMBL/GenBank/DDBJ whole genome shotgun (WGS) entry which is preliminary data.</text>
</comment>
<proteinExistence type="predicted"/>
<feature type="compositionally biased region" description="Basic and acidic residues" evidence="1">
    <location>
        <begin position="9"/>
        <end position="33"/>
    </location>
</feature>
<feature type="compositionally biased region" description="Polar residues" evidence="1">
    <location>
        <begin position="225"/>
        <end position="257"/>
    </location>
</feature>
<name>A0AAV4JCX6_9GAST</name>
<feature type="region of interest" description="Disordered" evidence="1">
    <location>
        <begin position="207"/>
        <end position="258"/>
    </location>
</feature>
<evidence type="ECO:0000313" key="2">
    <source>
        <dbReference type="EMBL" id="GFS20673.1"/>
    </source>
</evidence>
<protein>
    <submittedName>
        <fullName evidence="2">Uncharacterized protein</fullName>
    </submittedName>
</protein>
<feature type="compositionally biased region" description="Basic and acidic residues" evidence="1">
    <location>
        <begin position="99"/>
        <end position="120"/>
    </location>
</feature>
<sequence>MFKRKKVQKDKNTAPEKAKSFDGKKTQQKDGDPSLHLNKMPQNINASQSLDSGKNQHYAESHQGSQQGQEAMLVEEVIHFRFTEEQMKGEKSQLPSLGHEVEGHPHPNKEYKEEHQRDPHGTGNAETARNISALFDKDGKLSRNASRSPSPGRAYKEDEILDQTTTGEIIYQEITTSISEESLTIEVENVTGERKSSLTQEVRKSSITQEEFSRSEERLEIPQEAVSTQSEVPQDSTSGDTEVCGTAQNSTAETSSLKDVAVPGATDLKIPQGPERICCALL</sequence>
<organism evidence="2 3">
    <name type="scientific">Elysia marginata</name>
    <dbReference type="NCBI Taxonomy" id="1093978"/>
    <lineage>
        <taxon>Eukaryota</taxon>
        <taxon>Metazoa</taxon>
        <taxon>Spiralia</taxon>
        <taxon>Lophotrochozoa</taxon>
        <taxon>Mollusca</taxon>
        <taxon>Gastropoda</taxon>
        <taxon>Heterobranchia</taxon>
        <taxon>Euthyneura</taxon>
        <taxon>Panpulmonata</taxon>
        <taxon>Sacoglossa</taxon>
        <taxon>Placobranchoidea</taxon>
        <taxon>Plakobranchidae</taxon>
        <taxon>Elysia</taxon>
    </lineage>
</organism>
<gene>
    <name evidence="2" type="ORF">ElyMa_005062700</name>
</gene>
<keyword evidence="3" id="KW-1185">Reference proteome</keyword>
<reference evidence="2 3" key="1">
    <citation type="journal article" date="2021" name="Elife">
        <title>Chloroplast acquisition without the gene transfer in kleptoplastic sea slugs, Plakobranchus ocellatus.</title>
        <authorList>
            <person name="Maeda T."/>
            <person name="Takahashi S."/>
            <person name="Yoshida T."/>
            <person name="Shimamura S."/>
            <person name="Takaki Y."/>
            <person name="Nagai Y."/>
            <person name="Toyoda A."/>
            <person name="Suzuki Y."/>
            <person name="Arimoto A."/>
            <person name="Ishii H."/>
            <person name="Satoh N."/>
            <person name="Nishiyama T."/>
            <person name="Hasebe M."/>
            <person name="Maruyama T."/>
            <person name="Minagawa J."/>
            <person name="Obokata J."/>
            <person name="Shigenobu S."/>
        </authorList>
    </citation>
    <scope>NUCLEOTIDE SEQUENCE [LARGE SCALE GENOMIC DNA]</scope>
</reference>
<feature type="region of interest" description="Disordered" evidence="1">
    <location>
        <begin position="84"/>
        <end position="166"/>
    </location>
</feature>
<dbReference type="AlphaFoldDB" id="A0AAV4JCX6"/>
<feature type="region of interest" description="Disordered" evidence="1">
    <location>
        <begin position="1"/>
        <end position="72"/>
    </location>
</feature>
<feature type="compositionally biased region" description="Polar residues" evidence="1">
    <location>
        <begin position="40"/>
        <end position="55"/>
    </location>
</feature>
<evidence type="ECO:0000256" key="1">
    <source>
        <dbReference type="SAM" id="MobiDB-lite"/>
    </source>
</evidence>
<evidence type="ECO:0000313" key="3">
    <source>
        <dbReference type="Proteomes" id="UP000762676"/>
    </source>
</evidence>
<feature type="compositionally biased region" description="Basic and acidic residues" evidence="1">
    <location>
        <begin position="211"/>
        <end position="221"/>
    </location>
</feature>
<dbReference type="EMBL" id="BMAT01010128">
    <property type="protein sequence ID" value="GFS20673.1"/>
    <property type="molecule type" value="Genomic_DNA"/>
</dbReference>
<dbReference type="Proteomes" id="UP000762676">
    <property type="component" value="Unassembled WGS sequence"/>
</dbReference>